<accession>A0A8J7F4D5</accession>
<dbReference type="AlphaFoldDB" id="A0A8J7F4D5"/>
<proteinExistence type="predicted"/>
<keyword evidence="2" id="KW-1185">Reference proteome</keyword>
<dbReference type="EMBL" id="JADEWL010000074">
    <property type="protein sequence ID" value="MBE9214845.1"/>
    <property type="molecule type" value="Genomic_DNA"/>
</dbReference>
<dbReference type="Proteomes" id="UP000620559">
    <property type="component" value="Unassembled WGS sequence"/>
</dbReference>
<comment type="caution">
    <text evidence="1">The sequence shown here is derived from an EMBL/GenBank/DDBJ whole genome shotgun (WGS) entry which is preliminary data.</text>
</comment>
<evidence type="ECO:0000313" key="2">
    <source>
        <dbReference type="Proteomes" id="UP000620559"/>
    </source>
</evidence>
<protein>
    <submittedName>
        <fullName evidence="1">Uncharacterized protein</fullName>
    </submittedName>
</protein>
<sequence length="119" mass="14051">MEIKANFQVGQIVFLEYGDRRLYTEVIQVVTERDLCWVRPLLLITQEYEPPQVTDLRSSSDLLWSINLFQPALDTQVIGLYSQIIAKEPKPELSQTRSQQLYEFIQQFWQGNQNEEISR</sequence>
<reference evidence="1" key="1">
    <citation type="submission" date="2020-10" db="EMBL/GenBank/DDBJ databases">
        <authorList>
            <person name="Castelo-Branco R."/>
            <person name="Eusebio N."/>
            <person name="Adriana R."/>
            <person name="Vieira A."/>
            <person name="Brugerolle De Fraissinette N."/>
            <person name="Rezende De Castro R."/>
            <person name="Schneider M.P."/>
            <person name="Vasconcelos V."/>
            <person name="Leao P.N."/>
        </authorList>
    </citation>
    <scope>NUCLEOTIDE SEQUENCE</scope>
    <source>
        <strain evidence="1">LEGE 06105</strain>
    </source>
</reference>
<evidence type="ECO:0000313" key="1">
    <source>
        <dbReference type="EMBL" id="MBE9214845.1"/>
    </source>
</evidence>
<organism evidence="1 2">
    <name type="scientific">Plectonema cf. radiosum LEGE 06105</name>
    <dbReference type="NCBI Taxonomy" id="945769"/>
    <lineage>
        <taxon>Bacteria</taxon>
        <taxon>Bacillati</taxon>
        <taxon>Cyanobacteriota</taxon>
        <taxon>Cyanophyceae</taxon>
        <taxon>Oscillatoriophycideae</taxon>
        <taxon>Oscillatoriales</taxon>
        <taxon>Microcoleaceae</taxon>
        <taxon>Plectonema</taxon>
    </lineage>
</organism>
<name>A0A8J7F4D5_9CYAN</name>
<dbReference type="RefSeq" id="WP_193922809.1">
    <property type="nucleotide sequence ID" value="NZ_JADEWL010000074.1"/>
</dbReference>
<gene>
    <name evidence="1" type="ORF">IQ247_19580</name>
</gene>